<dbReference type="Gene3D" id="2.60.130.10">
    <property type="entry name" value="Aromatic compound dioxygenase"/>
    <property type="match status" value="1"/>
</dbReference>
<dbReference type="PANTHER" id="PTHR33711:SF10">
    <property type="entry name" value="INTRADIOL RING-CLEAVAGE DIOXYGENASES DOMAIN-CONTAINING PROTEIN"/>
    <property type="match status" value="1"/>
</dbReference>
<dbReference type="InterPro" id="IPR050770">
    <property type="entry name" value="Intradiol_RC_Dioxygenase"/>
</dbReference>
<evidence type="ECO:0000256" key="3">
    <source>
        <dbReference type="ARBA" id="ARBA00023002"/>
    </source>
</evidence>
<dbReference type="InterPro" id="IPR000627">
    <property type="entry name" value="Intradiol_dOase_C"/>
</dbReference>
<dbReference type="KEGG" id="strr:EKD16_07915"/>
<gene>
    <name evidence="6" type="primary">pcaH</name>
    <name evidence="6" type="ORF">EKD16_07915</name>
</gene>
<dbReference type="InterPro" id="IPR015889">
    <property type="entry name" value="Intradiol_dOase_core"/>
</dbReference>
<name>A0A4P6PYR1_9ACTN</name>
<comment type="similarity">
    <text evidence="1">Belongs to the intradiol ring-cleavage dioxygenase family.</text>
</comment>
<dbReference type="InterPro" id="IPR012785">
    <property type="entry name" value="Protocat_dOase_b"/>
</dbReference>
<dbReference type="OrthoDB" id="9805815at2"/>
<dbReference type="PANTHER" id="PTHR33711">
    <property type="entry name" value="DIOXYGENASE, PUTATIVE (AFU_ORTHOLOGUE AFUA_2G02910)-RELATED"/>
    <property type="match status" value="1"/>
</dbReference>
<dbReference type="GO" id="GO:0008199">
    <property type="term" value="F:ferric iron binding"/>
    <property type="evidence" value="ECO:0007669"/>
    <property type="project" value="InterPro"/>
</dbReference>
<evidence type="ECO:0000313" key="6">
    <source>
        <dbReference type="EMBL" id="QBI53378.1"/>
    </source>
</evidence>
<feature type="domain" description="Intradiol ring-cleavage dioxygenases" evidence="5">
    <location>
        <begin position="85"/>
        <end position="113"/>
    </location>
</feature>
<dbReference type="Pfam" id="PF00775">
    <property type="entry name" value="Dioxygenase_C"/>
    <property type="match status" value="1"/>
</dbReference>
<dbReference type="EMBL" id="CP036455">
    <property type="protein sequence ID" value="QBI53378.1"/>
    <property type="molecule type" value="Genomic_DNA"/>
</dbReference>
<accession>A0A4P6PYR1</accession>
<evidence type="ECO:0000256" key="4">
    <source>
        <dbReference type="SAM" id="MobiDB-lite"/>
    </source>
</evidence>
<dbReference type="RefSeq" id="WP_131097752.1">
    <property type="nucleotide sequence ID" value="NZ_CP036455.1"/>
</dbReference>
<keyword evidence="2 6" id="KW-0223">Dioxygenase</keyword>
<evidence type="ECO:0000256" key="1">
    <source>
        <dbReference type="ARBA" id="ARBA00007825"/>
    </source>
</evidence>
<evidence type="ECO:0000256" key="2">
    <source>
        <dbReference type="ARBA" id="ARBA00022964"/>
    </source>
</evidence>
<dbReference type="InterPro" id="IPR024756">
    <property type="entry name" value="PCDO_beta_N"/>
</dbReference>
<organism evidence="6 7">
    <name type="scientific">Streptomonospora litoralis</name>
    <dbReference type="NCBI Taxonomy" id="2498135"/>
    <lineage>
        <taxon>Bacteria</taxon>
        <taxon>Bacillati</taxon>
        <taxon>Actinomycetota</taxon>
        <taxon>Actinomycetes</taxon>
        <taxon>Streptosporangiales</taxon>
        <taxon>Nocardiopsidaceae</taxon>
        <taxon>Streptomonospora</taxon>
    </lineage>
</organism>
<feature type="region of interest" description="Disordered" evidence="4">
    <location>
        <begin position="58"/>
        <end position="79"/>
    </location>
</feature>
<dbReference type="PROSITE" id="PS00083">
    <property type="entry name" value="INTRADIOL_DIOXYGENAS"/>
    <property type="match status" value="1"/>
</dbReference>
<dbReference type="GO" id="GO:0018578">
    <property type="term" value="F:protocatechuate 3,4-dioxygenase activity"/>
    <property type="evidence" value="ECO:0007669"/>
    <property type="project" value="UniProtKB-EC"/>
</dbReference>
<feature type="region of interest" description="Disordered" evidence="4">
    <location>
        <begin position="1"/>
        <end position="24"/>
    </location>
</feature>
<evidence type="ECO:0000259" key="5">
    <source>
        <dbReference type="PROSITE" id="PS00083"/>
    </source>
</evidence>
<dbReference type="NCBIfam" id="TIGR02422">
    <property type="entry name" value="protocat_beta"/>
    <property type="match status" value="1"/>
</dbReference>
<sequence length="247" mass="28127">MSTDPDTGAVPLAAGYLRDTGAHPPMDYPGYRSTALRHPKRPLHLLPHLLTEVTGPLLGEGRIGETDNDLTRQHEGEPQGQRIIVHGQVRDGDGSPIPRTLIEIWQANAGGRYRHTGDNWPCPLDPNFTGVGRTLTDEQGRYRFTTIRPGAYPWKNHDNAWRPAHIHFSLFGRAFTQRLVTQMYFPGDPLFFQDPMWNSIPDEKARERLLARFDYAATEPEWALAYEWDIVLRGRESTVFESEVDDE</sequence>
<evidence type="ECO:0000313" key="7">
    <source>
        <dbReference type="Proteomes" id="UP000292235"/>
    </source>
</evidence>
<dbReference type="Pfam" id="PF12391">
    <property type="entry name" value="PCDO_beta_N"/>
    <property type="match status" value="1"/>
</dbReference>
<feature type="compositionally biased region" description="Basic and acidic residues" evidence="4">
    <location>
        <begin position="62"/>
        <end position="77"/>
    </location>
</feature>
<keyword evidence="7" id="KW-1185">Reference proteome</keyword>
<keyword evidence="3 6" id="KW-0560">Oxidoreductase</keyword>
<dbReference type="EC" id="1.13.11.3" evidence="6"/>
<dbReference type="GO" id="GO:0019619">
    <property type="term" value="P:3,4-dihydroxybenzoate catabolic process"/>
    <property type="evidence" value="ECO:0007669"/>
    <property type="project" value="InterPro"/>
</dbReference>
<proteinExistence type="inferred from homology"/>
<protein>
    <submittedName>
        <fullName evidence="6">Protocatechuate 3,4-dioxygenase beta chain</fullName>
        <ecNumber evidence="6">1.13.11.3</ecNumber>
    </submittedName>
</protein>
<dbReference type="AlphaFoldDB" id="A0A4P6PYR1"/>
<dbReference type="SUPFAM" id="SSF49482">
    <property type="entry name" value="Aromatic compound dioxygenase"/>
    <property type="match status" value="1"/>
</dbReference>
<dbReference type="Proteomes" id="UP000292235">
    <property type="component" value="Chromosome"/>
</dbReference>
<reference evidence="6 7" key="1">
    <citation type="submission" date="2019-02" db="EMBL/GenBank/DDBJ databases">
        <authorList>
            <person name="Khodamoradi S."/>
            <person name="Hahnke R.L."/>
            <person name="Kaempfer P."/>
            <person name="Schumann P."/>
            <person name="Rohde M."/>
            <person name="Steinert M."/>
            <person name="Luzhetskyy A."/>
            <person name="Wink J."/>
            <person name="Ruckert C."/>
        </authorList>
    </citation>
    <scope>NUCLEOTIDE SEQUENCE [LARGE SCALE GENOMIC DNA]</scope>
    <source>
        <strain evidence="6 7">M2</strain>
    </source>
</reference>